<proteinExistence type="predicted"/>
<reference evidence="1 2" key="1">
    <citation type="submission" date="2019-03" db="EMBL/GenBank/DDBJ databases">
        <title>Draft genome sequences of novel Actinobacteria.</title>
        <authorList>
            <person name="Sahin N."/>
            <person name="Ay H."/>
            <person name="Saygin H."/>
        </authorList>
    </citation>
    <scope>NUCLEOTIDE SEQUENCE [LARGE SCALE GENOMIC DNA]</scope>
    <source>
        <strain evidence="1 2">DSM 45941</strain>
    </source>
</reference>
<dbReference type="OrthoDB" id="4640847at2"/>
<accession>A0A4R5BEN3</accession>
<comment type="caution">
    <text evidence="1">The sequence shown here is derived from an EMBL/GenBank/DDBJ whole genome shotgun (WGS) entry which is preliminary data.</text>
</comment>
<evidence type="ECO:0000313" key="1">
    <source>
        <dbReference type="EMBL" id="TDD84761.1"/>
    </source>
</evidence>
<dbReference type="Proteomes" id="UP000295578">
    <property type="component" value="Unassembled WGS sequence"/>
</dbReference>
<organism evidence="1 2">
    <name type="scientific">Actinomadura darangshiensis</name>
    <dbReference type="NCBI Taxonomy" id="705336"/>
    <lineage>
        <taxon>Bacteria</taxon>
        <taxon>Bacillati</taxon>
        <taxon>Actinomycetota</taxon>
        <taxon>Actinomycetes</taxon>
        <taxon>Streptosporangiales</taxon>
        <taxon>Thermomonosporaceae</taxon>
        <taxon>Actinomadura</taxon>
    </lineage>
</organism>
<keyword evidence="2" id="KW-1185">Reference proteome</keyword>
<dbReference type="EMBL" id="SMKY01000042">
    <property type="protein sequence ID" value="TDD84761.1"/>
    <property type="molecule type" value="Genomic_DNA"/>
</dbReference>
<dbReference type="RefSeq" id="WP_132197112.1">
    <property type="nucleotide sequence ID" value="NZ_SMKY01000042.1"/>
</dbReference>
<name>A0A4R5BEN3_9ACTN</name>
<protein>
    <submittedName>
        <fullName evidence="1">Uncharacterized protein</fullName>
    </submittedName>
</protein>
<gene>
    <name evidence="1" type="ORF">E1293_12335</name>
</gene>
<sequence>MSVRHGFYAAWHGAEYEASPDGDSVRLYAARHADGFRQIAPERYVQVVPLADVDHLHYVTTHCTWRGEPFVVLGEHEGWLRVEYSGGKAPVAEGLGLELFDRGVYQAWASRHEVEDVHEETV</sequence>
<evidence type="ECO:0000313" key="2">
    <source>
        <dbReference type="Proteomes" id="UP000295578"/>
    </source>
</evidence>
<dbReference type="AlphaFoldDB" id="A0A4R5BEN3"/>